<proteinExistence type="inferred from homology"/>
<organism evidence="3 4">
    <name type="scientific">Klebsiella pneumoniae</name>
    <dbReference type="NCBI Taxonomy" id="573"/>
    <lineage>
        <taxon>Bacteria</taxon>
        <taxon>Pseudomonadati</taxon>
        <taxon>Pseudomonadota</taxon>
        <taxon>Gammaproteobacteria</taxon>
        <taxon>Enterobacterales</taxon>
        <taxon>Enterobacteriaceae</taxon>
        <taxon>Klebsiella/Raoultella group</taxon>
        <taxon>Klebsiella</taxon>
        <taxon>Klebsiella pneumoniae complex</taxon>
    </lineage>
</organism>
<accession>A0A378AHP6</accession>
<name>A0A378AHP6_KLEPN</name>
<evidence type="ECO:0000256" key="2">
    <source>
        <dbReference type="ARBA" id="ARBA00022801"/>
    </source>
</evidence>
<dbReference type="EMBL" id="UGMN01000004">
    <property type="protein sequence ID" value="STV07947.1"/>
    <property type="molecule type" value="Genomic_DNA"/>
</dbReference>
<dbReference type="GO" id="GO:0016813">
    <property type="term" value="F:hydrolase activity, acting on carbon-nitrogen (but not peptide) bonds, in linear amidines"/>
    <property type="evidence" value="ECO:0007669"/>
    <property type="project" value="InterPro"/>
</dbReference>
<dbReference type="PANTHER" id="PTHR32494">
    <property type="entry name" value="ALLANTOATE DEIMINASE-RELATED"/>
    <property type="match status" value="1"/>
</dbReference>
<dbReference type="InterPro" id="IPR036264">
    <property type="entry name" value="Bact_exopeptidase_dim_dom"/>
</dbReference>
<dbReference type="Proteomes" id="UP000254387">
    <property type="component" value="Unassembled WGS sequence"/>
</dbReference>
<gene>
    <name evidence="3" type="primary">allC</name>
    <name evidence="3" type="ORF">NCTC5053_02075</name>
</gene>
<dbReference type="InterPro" id="IPR010158">
    <property type="entry name" value="Amidase_Cbmase"/>
</dbReference>
<dbReference type="SUPFAM" id="SSF55031">
    <property type="entry name" value="Bacterial exopeptidase dimerisation domain"/>
    <property type="match status" value="1"/>
</dbReference>
<dbReference type="PANTHER" id="PTHR32494:SF5">
    <property type="entry name" value="ALLANTOATE AMIDOHYDROLASE"/>
    <property type="match status" value="1"/>
</dbReference>
<evidence type="ECO:0000313" key="3">
    <source>
        <dbReference type="EMBL" id="STV07947.1"/>
    </source>
</evidence>
<sequence>MKPNLINVIPNHVVMSVDLRNTDNAILCLAEQQLANLSRKTSQEEGVEITSRSLVRFNPVIFADEIVNAVEAEAERQALSYRRLPSGAGHDAQFYGVGMSRRDDFCPLRRWH</sequence>
<dbReference type="AlphaFoldDB" id="A0A378AHP6"/>
<dbReference type="EC" id="3.5.3.-" evidence="3"/>
<protein>
    <submittedName>
        <fullName evidence="3">Beta-ureidopropionase</fullName>
        <ecNumber evidence="3">3.5.3.-</ecNumber>
    </submittedName>
</protein>
<reference evidence="3 4" key="1">
    <citation type="submission" date="2018-06" db="EMBL/GenBank/DDBJ databases">
        <authorList>
            <consortium name="Pathogen Informatics"/>
            <person name="Doyle S."/>
        </authorList>
    </citation>
    <scope>NUCLEOTIDE SEQUENCE [LARGE SCALE GENOMIC DNA]</scope>
    <source>
        <strain evidence="3 4">NCTC5053</strain>
    </source>
</reference>
<comment type="similarity">
    <text evidence="1">Belongs to the peptidase M20 family.</text>
</comment>
<evidence type="ECO:0000313" key="4">
    <source>
        <dbReference type="Proteomes" id="UP000254387"/>
    </source>
</evidence>
<keyword evidence="2 3" id="KW-0378">Hydrolase</keyword>
<evidence type="ECO:0000256" key="1">
    <source>
        <dbReference type="ARBA" id="ARBA00006153"/>
    </source>
</evidence>
<dbReference type="Gene3D" id="3.30.70.360">
    <property type="match status" value="1"/>
</dbReference>